<accession>A0A1L7T6V6</accession>
<dbReference type="PROSITE" id="PS50090">
    <property type="entry name" value="MYB_LIKE"/>
    <property type="match status" value="1"/>
</dbReference>
<name>A0A1L7T6V6_FUSMA</name>
<dbReference type="Proteomes" id="UP000184255">
    <property type="component" value="Unassembled WGS sequence"/>
</dbReference>
<feature type="region of interest" description="Disordered" evidence="1">
    <location>
        <begin position="429"/>
        <end position="478"/>
    </location>
</feature>
<evidence type="ECO:0000313" key="4">
    <source>
        <dbReference type="Proteomes" id="UP000184255"/>
    </source>
</evidence>
<dbReference type="VEuPathDB" id="FungiDB:FMAN_07348"/>
<feature type="domain" description="Myb-like" evidence="2">
    <location>
        <begin position="694"/>
        <end position="738"/>
    </location>
</feature>
<protein>
    <recommendedName>
        <fullName evidence="2">Myb-like domain-containing protein</fullName>
    </recommendedName>
</protein>
<evidence type="ECO:0000256" key="1">
    <source>
        <dbReference type="SAM" id="MobiDB-lite"/>
    </source>
</evidence>
<dbReference type="AlphaFoldDB" id="A0A1L7T6V6"/>
<organism evidence="3 4">
    <name type="scientific">Fusarium mangiferae</name>
    <name type="common">Mango malformation disease fungus</name>
    <dbReference type="NCBI Taxonomy" id="192010"/>
    <lineage>
        <taxon>Eukaryota</taxon>
        <taxon>Fungi</taxon>
        <taxon>Dikarya</taxon>
        <taxon>Ascomycota</taxon>
        <taxon>Pezizomycotina</taxon>
        <taxon>Sordariomycetes</taxon>
        <taxon>Hypocreomycetidae</taxon>
        <taxon>Hypocreales</taxon>
        <taxon>Nectriaceae</taxon>
        <taxon>Fusarium</taxon>
        <taxon>Fusarium fujikuroi species complex</taxon>
    </lineage>
</organism>
<dbReference type="GeneID" id="65086609"/>
<sequence length="744" mass="84331">MLKNGGAGRVNWNERCRDLPICRSVNHCGDVHYTKLMTEDTFIDMFKTFFMQAGYRDVPGSIHMIRREVGKQIDKLYTEVERSQQLTQADKAVFGQSYTADISSCDGMSAFLREKPDHRAVDYFQGLAQFRQEGLPIRLPTALKEDINRDAELLAWDQKIAQADESTCKKAKQKRQKVLERLEKRKLEEYRQECSSRLMRENLFNDQQATIADPHPIHKLRPEIGRLAEKMTRTSPSSQQDKVDAMHDMRLLLAAPPIFYREHEEPKNGRCPYCSIEMHSIMDKRSRCKHIHRCRKRAVAQERGVLPGTLKFCYFCNLFFTAEEYSDHCKMHLTEPLGYCGSVTYRHTLVRPAFCLLCRQSKRRTPATRMYFWERDIDAIRHMETEHKDEWPWSCPGCNFSGENNKACYHHLHDAHGYELVTEQKQGVYRNSTGSPPVLQSHEPMDQSTPSGTDVKPADPPLSSLRGSGRREEESSEVGIVNDSLATPNCLGSFIVPSTANLDLASTAESSLALLRACSWGSLEPNEDPPATKASACDGQYNGVQNLSAGPMAIDTDSIGSGSQCALSPLPTPCTPDDSTGSATSDIHVSGCRKRRIKLATGICRPEADDIESLPALKKRRIILKIRPRRVGEKGHAGGDGTVIQTRVKPPSEKIEINNLTKTRIILKTGSCRPDSRRLTTPFKTWQSDTTSFRRKWTLEEDETVCRMKKDKYSWTEIQRALPHRSQGSIQVRYSTQLKQVDEG</sequence>
<gene>
    <name evidence="3" type="ORF">FMAN_07348</name>
</gene>
<dbReference type="PANTHER" id="PTHR37535">
    <property type="entry name" value="FLUG DOMAIN PROTEIN"/>
    <property type="match status" value="1"/>
</dbReference>
<dbReference type="InterPro" id="IPR021842">
    <property type="entry name" value="DUF3435"/>
</dbReference>
<evidence type="ECO:0000259" key="2">
    <source>
        <dbReference type="PROSITE" id="PS50090"/>
    </source>
</evidence>
<dbReference type="RefSeq" id="XP_041681570.1">
    <property type="nucleotide sequence ID" value="XM_041830959.1"/>
</dbReference>
<dbReference type="Pfam" id="PF11917">
    <property type="entry name" value="DUF3435"/>
    <property type="match status" value="1"/>
</dbReference>
<comment type="caution">
    <text evidence="3">The sequence shown here is derived from an EMBL/GenBank/DDBJ whole genome shotgun (WGS) entry which is preliminary data.</text>
</comment>
<dbReference type="CDD" id="cd00167">
    <property type="entry name" value="SANT"/>
    <property type="match status" value="1"/>
</dbReference>
<dbReference type="PANTHER" id="PTHR37535:SF3">
    <property type="entry name" value="FLUG DOMAIN-CONTAINING PROTEIN"/>
    <property type="match status" value="1"/>
</dbReference>
<evidence type="ECO:0000313" key="3">
    <source>
        <dbReference type="EMBL" id="CVK92452.1"/>
    </source>
</evidence>
<keyword evidence="4" id="KW-1185">Reference proteome</keyword>
<proteinExistence type="predicted"/>
<dbReference type="SUPFAM" id="SSF46689">
    <property type="entry name" value="Homeodomain-like"/>
    <property type="match status" value="1"/>
</dbReference>
<dbReference type="EMBL" id="FCQH01000005">
    <property type="protein sequence ID" value="CVK92452.1"/>
    <property type="molecule type" value="Genomic_DNA"/>
</dbReference>
<dbReference type="InterPro" id="IPR001005">
    <property type="entry name" value="SANT/Myb"/>
</dbReference>
<dbReference type="InterPro" id="IPR009057">
    <property type="entry name" value="Homeodomain-like_sf"/>
</dbReference>
<reference evidence="4" key="1">
    <citation type="journal article" date="2016" name="Genome Biol. Evol.">
        <title>Comparative 'omics' of the Fusarium fujikuroi species complex highlights differences in genetic potential and metabolite synthesis.</title>
        <authorList>
            <person name="Niehaus E.-M."/>
            <person name="Muensterkoetter M."/>
            <person name="Proctor R.H."/>
            <person name="Brown D.W."/>
            <person name="Sharon A."/>
            <person name="Idan Y."/>
            <person name="Oren-Young L."/>
            <person name="Sieber C.M."/>
            <person name="Novak O."/>
            <person name="Pencik A."/>
            <person name="Tarkowska D."/>
            <person name="Hromadova K."/>
            <person name="Freeman S."/>
            <person name="Maymon M."/>
            <person name="Elazar M."/>
            <person name="Youssef S.A."/>
            <person name="El-Shabrawy E.S.M."/>
            <person name="Shalaby A.B.A."/>
            <person name="Houterman P."/>
            <person name="Brock N.L."/>
            <person name="Burkhardt I."/>
            <person name="Tsavkelova E.A."/>
            <person name="Dickschat J.S."/>
            <person name="Galuszka P."/>
            <person name="Gueldener U."/>
            <person name="Tudzynski B."/>
        </authorList>
    </citation>
    <scope>NUCLEOTIDE SEQUENCE [LARGE SCALE GENOMIC DNA]</scope>
    <source>
        <strain evidence="4">MRC7560</strain>
    </source>
</reference>